<evidence type="ECO:0000256" key="3">
    <source>
        <dbReference type="HAMAP-Rule" id="MF_01929"/>
    </source>
</evidence>
<dbReference type="PANTHER" id="PTHR23046:SF2">
    <property type="entry name" value="PHOSPHORIBOSYLAMINOIMIDAZOLE CARBOXYLASE"/>
    <property type="match status" value="1"/>
</dbReference>
<dbReference type="UniPathway" id="UPA00074">
    <property type="reaction ID" value="UER00943"/>
</dbReference>
<keyword evidence="2 3" id="KW-0413">Isomerase</keyword>
<dbReference type="PATRIC" id="fig|697284.3.peg.781"/>
<dbReference type="AlphaFoldDB" id="V9W3C3"/>
<dbReference type="HOGENOM" id="CLU_094982_2_0_9"/>
<dbReference type="InterPro" id="IPR033747">
    <property type="entry name" value="PurE_ClassI"/>
</dbReference>
<reference evidence="7 8" key="1">
    <citation type="journal article" date="2014" name="PLoS ONE">
        <title>How to Kill the Honey Bee Larva: Genomic Potential and Virulence Mechanisms of Paenibacillus larvae.</title>
        <authorList>
            <person name="Djukic M."/>
            <person name="Brzuszkiewicz E."/>
            <person name="Funfhaus A."/>
            <person name="Voss J."/>
            <person name="Gollnow K."/>
            <person name="Poppinga L."/>
            <person name="Liesegang H."/>
            <person name="Garcia-Gonzalez E."/>
            <person name="Genersch E."/>
            <person name="Daniel R."/>
        </authorList>
    </citation>
    <scope>NUCLEOTIDE SEQUENCE [LARGE SCALE GENOMIC DNA]</scope>
    <source>
        <strain evidence="7 8">DSM 25430</strain>
    </source>
</reference>
<sequence length="188" mass="20168">MRTRFLSLDFLNLAALCCLWKKEWRMRMTAKVGVIMGSQSDWETMKTACEILDELGIPYEKKVVSAHRTPDLMFSYAESAKERGLRVIIAGAGGAAHLPGMVAAKTELPVVGVPVKSSALNGLDSLLSIVQMPAGIPVATVAIGRAGAANAGLLAAQILGAFDEEISCRVRESRERTRQQVLKGSGLL</sequence>
<dbReference type="GO" id="GO:0034023">
    <property type="term" value="F:5-(carboxyamino)imidazole ribonucleotide mutase activity"/>
    <property type="evidence" value="ECO:0007669"/>
    <property type="project" value="UniProtKB-UniRule"/>
</dbReference>
<dbReference type="eggNOG" id="COG0041">
    <property type="taxonomic scope" value="Bacteria"/>
</dbReference>
<comment type="function">
    <text evidence="3 4">Catalyzes the conversion of N5-carboxyaminoimidazole ribonucleotide (N5-CAIR) to 4-carboxy-5-aminoimidazole ribonucleotide (CAIR).</text>
</comment>
<feature type="binding site" evidence="3 5">
    <location>
        <position position="41"/>
    </location>
    <ligand>
        <name>substrate</name>
    </ligand>
</feature>
<dbReference type="EMBL" id="CP003355">
    <property type="protein sequence ID" value="AHD04653.1"/>
    <property type="molecule type" value="Genomic_DNA"/>
</dbReference>
<comment type="similarity">
    <text evidence="3">Belongs to the AIR carboxylase family. Class I subfamily.</text>
</comment>
<evidence type="ECO:0000256" key="2">
    <source>
        <dbReference type="ARBA" id="ARBA00023235"/>
    </source>
</evidence>
<gene>
    <name evidence="3 7" type="primary">purE</name>
    <name evidence="7" type="ORF">ERIC2_c08200</name>
</gene>
<feature type="binding site" evidence="3 5">
    <location>
        <position position="38"/>
    </location>
    <ligand>
        <name>substrate</name>
    </ligand>
</feature>
<protein>
    <recommendedName>
        <fullName evidence="3 4">N5-carboxyaminoimidazole ribonucleotide mutase</fullName>
        <shortName evidence="3 4">N5-CAIR mutase</shortName>
        <ecNumber evidence="3 4">5.4.99.18</ecNumber>
    </recommendedName>
    <alternativeName>
        <fullName evidence="3">5-(carboxyamino)imidazole ribonucleotide mutase</fullName>
    </alternativeName>
</protein>
<dbReference type="InterPro" id="IPR024694">
    <property type="entry name" value="PurE_prokaryotes"/>
</dbReference>
<name>V9W3C3_9BACL</name>
<dbReference type="EC" id="5.4.99.18" evidence="3 4"/>
<dbReference type="KEGG" id="plv:ERIC2_c08200"/>
<dbReference type="NCBIfam" id="TIGR01162">
    <property type="entry name" value="purE"/>
    <property type="match status" value="1"/>
</dbReference>
<evidence type="ECO:0000256" key="4">
    <source>
        <dbReference type="PIRNR" id="PIRNR001338"/>
    </source>
</evidence>
<proteinExistence type="inferred from homology"/>
<dbReference type="InterPro" id="IPR000031">
    <property type="entry name" value="PurE_dom"/>
</dbReference>
<evidence type="ECO:0000259" key="6">
    <source>
        <dbReference type="SMART" id="SM01001"/>
    </source>
</evidence>
<dbReference type="Gene3D" id="3.40.50.1970">
    <property type="match status" value="1"/>
</dbReference>
<keyword evidence="8" id="KW-1185">Reference proteome</keyword>
<dbReference type="SMART" id="SM01001">
    <property type="entry name" value="AIRC"/>
    <property type="match status" value="1"/>
</dbReference>
<evidence type="ECO:0000256" key="1">
    <source>
        <dbReference type="ARBA" id="ARBA00022755"/>
    </source>
</evidence>
<dbReference type="GO" id="GO:0006189">
    <property type="term" value="P:'de novo' IMP biosynthetic process"/>
    <property type="evidence" value="ECO:0007669"/>
    <property type="project" value="UniProtKB-UniRule"/>
</dbReference>
<dbReference type="SUPFAM" id="SSF52255">
    <property type="entry name" value="N5-CAIR mutase (phosphoribosylaminoimidazole carboxylase, PurE)"/>
    <property type="match status" value="1"/>
</dbReference>
<dbReference type="PANTHER" id="PTHR23046">
    <property type="entry name" value="PHOSPHORIBOSYLAMINOIMIDAZOLE CARBOXYLASE CATALYTIC SUBUNIT"/>
    <property type="match status" value="1"/>
</dbReference>
<comment type="catalytic activity">
    <reaction evidence="3 4">
        <text>5-carboxyamino-1-(5-phospho-D-ribosyl)imidazole + H(+) = 5-amino-1-(5-phospho-D-ribosyl)imidazole-4-carboxylate</text>
        <dbReference type="Rhea" id="RHEA:13193"/>
        <dbReference type="ChEBI" id="CHEBI:15378"/>
        <dbReference type="ChEBI" id="CHEBI:58730"/>
        <dbReference type="ChEBI" id="CHEBI:77657"/>
        <dbReference type="EC" id="5.4.99.18"/>
    </reaction>
</comment>
<keyword evidence="1 3" id="KW-0658">Purine biosynthesis</keyword>
<organism evidence="7 8">
    <name type="scientific">Paenibacillus larvae subsp. larvae DSM 25430</name>
    <dbReference type="NCBI Taxonomy" id="697284"/>
    <lineage>
        <taxon>Bacteria</taxon>
        <taxon>Bacillati</taxon>
        <taxon>Bacillota</taxon>
        <taxon>Bacilli</taxon>
        <taxon>Bacillales</taxon>
        <taxon>Paenibacillaceae</taxon>
        <taxon>Paenibacillus</taxon>
    </lineage>
</organism>
<dbReference type="Pfam" id="PF00731">
    <property type="entry name" value="AIRC"/>
    <property type="match status" value="1"/>
</dbReference>
<dbReference type="Proteomes" id="UP000029431">
    <property type="component" value="Chromosome"/>
</dbReference>
<dbReference type="HAMAP" id="MF_01929">
    <property type="entry name" value="PurE_classI"/>
    <property type="match status" value="1"/>
</dbReference>
<accession>V9W3C3</accession>
<dbReference type="PIRSF" id="PIRSF001338">
    <property type="entry name" value="AIR_carboxylase"/>
    <property type="match status" value="1"/>
</dbReference>
<comment type="pathway">
    <text evidence="3 4">Purine metabolism; IMP biosynthesis via de novo pathway; 5-amino-1-(5-phospho-D-ribosyl)imidazole-4-carboxylate from 5-amino-1-(5-phospho-D-ribosyl)imidazole (N5-CAIR route): step 2/2.</text>
</comment>
<feature type="binding site" evidence="3 5">
    <location>
        <position position="68"/>
    </location>
    <ligand>
        <name>substrate</name>
    </ligand>
</feature>
<evidence type="ECO:0000313" key="8">
    <source>
        <dbReference type="Proteomes" id="UP000029431"/>
    </source>
</evidence>
<evidence type="ECO:0000313" key="7">
    <source>
        <dbReference type="EMBL" id="AHD04653.1"/>
    </source>
</evidence>
<evidence type="ECO:0000256" key="5">
    <source>
        <dbReference type="PIRSR" id="PIRSR001338-1"/>
    </source>
</evidence>
<feature type="domain" description="PurE" evidence="6">
    <location>
        <begin position="30"/>
        <end position="181"/>
    </location>
</feature>